<dbReference type="Pfam" id="PF03799">
    <property type="entry name" value="FtsQ_DivIB_C"/>
    <property type="match status" value="1"/>
</dbReference>
<reference evidence="11 12" key="1">
    <citation type="submission" date="2018-11" db="EMBL/GenBank/DDBJ databases">
        <title>Complete genome sequencing of the Actinobacteria Serinibacter sp. K3-2.</title>
        <authorList>
            <person name="Rakitin A.L."/>
            <person name="Beletsky A.V."/>
            <person name="Mardanov A.V."/>
            <person name="Ravin N.V."/>
            <person name="Gromova A.S."/>
            <person name="Filippova S.N."/>
            <person name="Gal'Chenko V.F."/>
        </authorList>
    </citation>
    <scope>NUCLEOTIDE SEQUENCE [LARGE SCALE GENOMIC DNA]</scope>
    <source>
        <strain evidence="11 12">K3-2</strain>
    </source>
</reference>
<evidence type="ECO:0000256" key="6">
    <source>
        <dbReference type="ARBA" id="ARBA00023136"/>
    </source>
</evidence>
<accession>A0A4Z1E4N9</accession>
<evidence type="ECO:0000256" key="7">
    <source>
        <dbReference type="ARBA" id="ARBA00023306"/>
    </source>
</evidence>
<dbReference type="InterPro" id="IPR005548">
    <property type="entry name" value="Cell_div_FtsQ/DivIB_C"/>
</dbReference>
<evidence type="ECO:0000256" key="9">
    <source>
        <dbReference type="SAM" id="Phobius"/>
    </source>
</evidence>
<organism evidence="11 12">
    <name type="scientific">Serinibacter arcticus</name>
    <dbReference type="NCBI Taxonomy" id="1655435"/>
    <lineage>
        <taxon>Bacteria</taxon>
        <taxon>Bacillati</taxon>
        <taxon>Actinomycetota</taxon>
        <taxon>Actinomycetes</taxon>
        <taxon>Micrococcales</taxon>
        <taxon>Beutenbergiaceae</taxon>
        <taxon>Serinibacter</taxon>
    </lineage>
</organism>
<dbReference type="RefSeq" id="WP_135848156.1">
    <property type="nucleotide sequence ID" value="NZ_RHPJ01000001.1"/>
</dbReference>
<dbReference type="GO" id="GO:0051301">
    <property type="term" value="P:cell division"/>
    <property type="evidence" value="ECO:0007669"/>
    <property type="project" value="UniProtKB-KW"/>
</dbReference>
<feature type="compositionally biased region" description="Acidic residues" evidence="8">
    <location>
        <begin position="44"/>
        <end position="64"/>
    </location>
</feature>
<dbReference type="OrthoDB" id="4793367at2"/>
<dbReference type="InterPro" id="IPR050487">
    <property type="entry name" value="FtsQ_DivIB"/>
</dbReference>
<dbReference type="Proteomes" id="UP000297318">
    <property type="component" value="Unassembled WGS sequence"/>
</dbReference>
<evidence type="ECO:0000259" key="10">
    <source>
        <dbReference type="PROSITE" id="PS51779"/>
    </source>
</evidence>
<gene>
    <name evidence="11" type="ORF">SERN_0050</name>
</gene>
<dbReference type="EMBL" id="RHPJ01000001">
    <property type="protein sequence ID" value="TGO05858.1"/>
    <property type="molecule type" value="Genomic_DNA"/>
</dbReference>
<keyword evidence="4 9" id="KW-0812">Transmembrane</keyword>
<dbReference type="AlphaFoldDB" id="A0A4Z1E4N9"/>
<dbReference type="GO" id="GO:0005886">
    <property type="term" value="C:plasma membrane"/>
    <property type="evidence" value="ECO:0007669"/>
    <property type="project" value="TreeGrafter"/>
</dbReference>
<feature type="compositionally biased region" description="Basic and acidic residues" evidence="8">
    <location>
        <begin position="65"/>
        <end position="74"/>
    </location>
</feature>
<keyword evidence="6 9" id="KW-0472">Membrane</keyword>
<keyword evidence="7" id="KW-0131">Cell cycle</keyword>
<dbReference type="PROSITE" id="PS51779">
    <property type="entry name" value="POTRA"/>
    <property type="match status" value="1"/>
</dbReference>
<feature type="region of interest" description="Disordered" evidence="8">
    <location>
        <begin position="1"/>
        <end position="85"/>
    </location>
</feature>
<name>A0A4Z1E4N9_9MICO</name>
<evidence type="ECO:0000256" key="3">
    <source>
        <dbReference type="ARBA" id="ARBA00022618"/>
    </source>
</evidence>
<dbReference type="InterPro" id="IPR034746">
    <property type="entry name" value="POTRA"/>
</dbReference>
<feature type="domain" description="POTRA" evidence="10">
    <location>
        <begin position="129"/>
        <end position="198"/>
    </location>
</feature>
<feature type="transmembrane region" description="Helical" evidence="9">
    <location>
        <begin position="100"/>
        <end position="122"/>
    </location>
</feature>
<comment type="subcellular location">
    <subcellularLocation>
        <location evidence="1">Membrane</location>
    </subcellularLocation>
</comment>
<evidence type="ECO:0000256" key="2">
    <source>
        <dbReference type="ARBA" id="ARBA00022475"/>
    </source>
</evidence>
<keyword evidence="2" id="KW-1003">Cell membrane</keyword>
<sequence>MRTPSAPRRPAAGSTRVPQPVTARGTVGAPGRGDGRDRGQDLVIADELDDEDLDDDLDTSSDGDLDARDGDRHGPTAPSAPVRSLEPAYAARDAARRRVLLVRTGIAAGAAALLALTGWLTLLSPVLALDPAEVNVVGGSAYVDTAAVVEVAAAQEGTPLLRLDTATVRDQVAAMPGVLEASVDRDLPRGLTITVVPREPVALVAQDAATVQLVGSDGVVIATTPVEQAPVGLPTLAVDMAMTGAGTAVNDVLAVLADLPPELLGQMASAGATGPGNVRFELVDGAQVVWGSASDNALKAAVLTTLLQVGASTYDVSTPETPITS</sequence>
<dbReference type="Pfam" id="PF08478">
    <property type="entry name" value="POTRA_1"/>
    <property type="match status" value="1"/>
</dbReference>
<proteinExistence type="predicted"/>
<evidence type="ECO:0000256" key="1">
    <source>
        <dbReference type="ARBA" id="ARBA00004370"/>
    </source>
</evidence>
<evidence type="ECO:0000256" key="5">
    <source>
        <dbReference type="ARBA" id="ARBA00022989"/>
    </source>
</evidence>
<protein>
    <submittedName>
        <fullName evidence="11">Cell division protein FtsQ</fullName>
    </submittedName>
</protein>
<dbReference type="InterPro" id="IPR013685">
    <property type="entry name" value="POTRA_FtsQ_type"/>
</dbReference>
<dbReference type="PANTHER" id="PTHR37820">
    <property type="entry name" value="CELL DIVISION PROTEIN DIVIB"/>
    <property type="match status" value="1"/>
</dbReference>
<keyword evidence="5 9" id="KW-1133">Transmembrane helix</keyword>
<dbReference type="PANTHER" id="PTHR37820:SF1">
    <property type="entry name" value="CELL DIVISION PROTEIN FTSQ"/>
    <property type="match status" value="1"/>
</dbReference>
<dbReference type="Gene3D" id="3.10.20.310">
    <property type="entry name" value="membrane protein fhac"/>
    <property type="match status" value="1"/>
</dbReference>
<keyword evidence="12" id="KW-1185">Reference proteome</keyword>
<evidence type="ECO:0000313" key="12">
    <source>
        <dbReference type="Proteomes" id="UP000297318"/>
    </source>
</evidence>
<evidence type="ECO:0000256" key="8">
    <source>
        <dbReference type="SAM" id="MobiDB-lite"/>
    </source>
</evidence>
<evidence type="ECO:0000256" key="4">
    <source>
        <dbReference type="ARBA" id="ARBA00022692"/>
    </source>
</evidence>
<evidence type="ECO:0000313" key="11">
    <source>
        <dbReference type="EMBL" id="TGO05858.1"/>
    </source>
</evidence>
<keyword evidence="3 11" id="KW-0132">Cell division</keyword>
<comment type="caution">
    <text evidence="11">The sequence shown here is derived from an EMBL/GenBank/DDBJ whole genome shotgun (WGS) entry which is preliminary data.</text>
</comment>